<feature type="region of interest" description="Disordered" evidence="21">
    <location>
        <begin position="1"/>
        <end position="54"/>
    </location>
</feature>
<feature type="transmembrane region" description="Helical" evidence="22">
    <location>
        <begin position="349"/>
        <end position="370"/>
    </location>
</feature>
<sequence length="595" mass="66519">MSISDSRIVESPISSQHGPLTFTPTDAAQLSKSFAPEIEPDGGEEKKSLPRRSSRLPLMHPTWYSSSINNSSTDCLIGSGGSVTSSNNDSSRQEVPTVGVAEHDIPKLSVMFNRQKYYSRLVHPSDNRMRIPDHVLPASLFYIIPSNTTDKQSSIVTIFAIWNTMMGTSLLSMPWGLVQSGFTFGILLIVFMGLLTLYTAYRVLQSKDYLDFEAFEFSDVCKHYLGRWGEWVAVIFALVTFLGGMLVYWVLMTNFLYVTGVFIYEKASPNHTISNNTGPEVLCPTGYPIPENTSLLFEELLNNTVSNATSNSFYNWWSSTKTVPLFLAILVFPLLNFKSPTFFTKFNCLGTLSVFFVITFVITKAVNWGWNLEFYLSDDPNGYQLPEFRATFPALTGMLSLAFFLHNAVITIVKTNKNPENNVRDLSLGYLFVALTYLTVGVLFYGSFPLPKACIASNLLENLSTHDGFAVAARLFLLMQMLSVFPLLAYMYRVNALYAIFNSAWPGRTHVILVNLSIVIMCVLVAIFYPHIGEIIRYSGSLCGLVYIFCLPSVVYMMAKRSEEALSPIAILMHSTIIVLGVLNFIAQFIIKPSI</sequence>
<gene>
    <name evidence="24" type="ORF">CVLEPA_LOCUS5432</name>
</gene>
<evidence type="ECO:0000256" key="19">
    <source>
        <dbReference type="ARBA" id="ARBA00040233"/>
    </source>
</evidence>
<feature type="transmembrane region" description="Helical" evidence="22">
    <location>
        <begin position="316"/>
        <end position="337"/>
    </location>
</feature>
<keyword evidence="3" id="KW-0813">Transport</keyword>
<keyword evidence="10 22" id="KW-0472">Membrane</keyword>
<evidence type="ECO:0000256" key="21">
    <source>
        <dbReference type="SAM" id="MobiDB-lite"/>
    </source>
</evidence>
<feature type="domain" description="Amino acid transporter transmembrane" evidence="23">
    <location>
        <begin position="153"/>
        <end position="264"/>
    </location>
</feature>
<feature type="transmembrane region" description="Helical" evidence="22">
    <location>
        <begin position="181"/>
        <end position="201"/>
    </location>
</feature>
<reference evidence="24 25" key="1">
    <citation type="submission" date="2024-02" db="EMBL/GenBank/DDBJ databases">
        <authorList>
            <person name="Daric V."/>
            <person name="Darras S."/>
        </authorList>
    </citation>
    <scope>NUCLEOTIDE SEQUENCE [LARGE SCALE GENOMIC DNA]</scope>
</reference>
<keyword evidence="7" id="KW-0029">Amino-acid transport</keyword>
<evidence type="ECO:0000256" key="9">
    <source>
        <dbReference type="ARBA" id="ARBA00023053"/>
    </source>
</evidence>
<feature type="transmembrane region" description="Helical" evidence="22">
    <location>
        <begin position="390"/>
        <end position="413"/>
    </location>
</feature>
<comment type="caution">
    <text evidence="24">The sequence shown here is derived from an EMBL/GenBank/DDBJ whole genome shotgun (WGS) entry which is preliminary data.</text>
</comment>
<keyword evidence="11" id="KW-1015">Disulfide bond</keyword>
<evidence type="ECO:0000313" key="25">
    <source>
        <dbReference type="Proteomes" id="UP001642483"/>
    </source>
</evidence>
<keyword evidence="5" id="KW-0479">Metal-binding</keyword>
<evidence type="ECO:0000256" key="6">
    <source>
        <dbReference type="ARBA" id="ARBA00022753"/>
    </source>
</evidence>
<dbReference type="Pfam" id="PF01490">
    <property type="entry name" value="Aa_trans"/>
    <property type="match status" value="2"/>
</dbReference>
<comment type="subcellular location">
    <subcellularLocation>
        <location evidence="1">Late endosome membrane</location>
        <topology evidence="1">Multi-pass membrane protein</topology>
    </subcellularLocation>
    <subcellularLocation>
        <location evidence="2">Lysosome membrane</location>
        <topology evidence="2">Multi-pass membrane protein</topology>
    </subcellularLocation>
</comment>
<keyword evidence="4 22" id="KW-0812">Transmembrane</keyword>
<evidence type="ECO:0000313" key="24">
    <source>
        <dbReference type="EMBL" id="CAK8675908.1"/>
    </source>
</evidence>
<feature type="transmembrane region" description="Helical" evidence="22">
    <location>
        <begin position="231"/>
        <end position="251"/>
    </location>
</feature>
<keyword evidence="6" id="KW-0967">Endosome</keyword>
<comment type="catalytic activity">
    <reaction evidence="15">
        <text>L-glutamine(out) = L-glutamine(in)</text>
        <dbReference type="Rhea" id="RHEA:73419"/>
        <dbReference type="ChEBI" id="CHEBI:58359"/>
    </reaction>
</comment>
<comment type="catalytic activity">
    <reaction evidence="14">
        <text>L-asparagine(out) = L-asparagine(in)</text>
        <dbReference type="Rhea" id="RHEA:73423"/>
        <dbReference type="ChEBI" id="CHEBI:58048"/>
    </reaction>
</comment>
<accession>A0ABP0F868</accession>
<dbReference type="PANTHER" id="PTHR22950">
    <property type="entry name" value="AMINO ACID TRANSPORTER"/>
    <property type="match status" value="1"/>
</dbReference>
<evidence type="ECO:0000256" key="12">
    <source>
        <dbReference type="ARBA" id="ARBA00023180"/>
    </source>
</evidence>
<keyword evidence="8 22" id="KW-1133">Transmembrane helix</keyword>
<feature type="compositionally biased region" description="Polar residues" evidence="21">
    <location>
        <begin position="12"/>
        <end position="32"/>
    </location>
</feature>
<feature type="transmembrane region" description="Helical" evidence="22">
    <location>
        <begin position="511"/>
        <end position="529"/>
    </location>
</feature>
<feature type="transmembrane region" description="Helical" evidence="22">
    <location>
        <begin position="569"/>
        <end position="591"/>
    </location>
</feature>
<evidence type="ECO:0000256" key="4">
    <source>
        <dbReference type="ARBA" id="ARBA00022692"/>
    </source>
</evidence>
<feature type="domain" description="Amino acid transporter transmembrane" evidence="23">
    <location>
        <begin position="321"/>
        <end position="588"/>
    </location>
</feature>
<keyword evidence="12" id="KW-0325">Glycoprotein</keyword>
<evidence type="ECO:0000256" key="1">
    <source>
        <dbReference type="ARBA" id="ARBA00004107"/>
    </source>
</evidence>
<evidence type="ECO:0000256" key="2">
    <source>
        <dbReference type="ARBA" id="ARBA00004155"/>
    </source>
</evidence>
<keyword evidence="25" id="KW-1185">Reference proteome</keyword>
<evidence type="ECO:0000256" key="16">
    <source>
        <dbReference type="ARBA" id="ARBA00036887"/>
    </source>
</evidence>
<comment type="catalytic activity">
    <reaction evidence="16">
        <text>L-leucine(in) = L-leucine(out)</text>
        <dbReference type="Rhea" id="RHEA:73011"/>
        <dbReference type="ChEBI" id="CHEBI:57427"/>
    </reaction>
</comment>
<evidence type="ECO:0000256" key="11">
    <source>
        <dbReference type="ARBA" id="ARBA00023157"/>
    </source>
</evidence>
<protein>
    <recommendedName>
        <fullName evidence="19">Neutral amino acid transporter 9</fullName>
    </recommendedName>
    <alternativeName>
        <fullName evidence="20">Solute carrier family 38 member 9</fullName>
    </alternativeName>
</protein>
<dbReference type="PANTHER" id="PTHR22950:SF244">
    <property type="entry name" value="NEUTRAL AMINO ACID TRANSPORTER 9"/>
    <property type="match status" value="1"/>
</dbReference>
<evidence type="ECO:0000256" key="18">
    <source>
        <dbReference type="ARBA" id="ARBA00038442"/>
    </source>
</evidence>
<organism evidence="24 25">
    <name type="scientific">Clavelina lepadiformis</name>
    <name type="common">Light-bulb sea squirt</name>
    <name type="synonym">Ascidia lepadiformis</name>
    <dbReference type="NCBI Taxonomy" id="159417"/>
    <lineage>
        <taxon>Eukaryota</taxon>
        <taxon>Metazoa</taxon>
        <taxon>Chordata</taxon>
        <taxon>Tunicata</taxon>
        <taxon>Ascidiacea</taxon>
        <taxon>Aplousobranchia</taxon>
        <taxon>Clavelinidae</taxon>
        <taxon>Clavelina</taxon>
    </lineage>
</organism>
<evidence type="ECO:0000259" key="23">
    <source>
        <dbReference type="Pfam" id="PF01490"/>
    </source>
</evidence>
<evidence type="ECO:0000256" key="3">
    <source>
        <dbReference type="ARBA" id="ARBA00022448"/>
    </source>
</evidence>
<evidence type="ECO:0000256" key="7">
    <source>
        <dbReference type="ARBA" id="ARBA00022970"/>
    </source>
</evidence>
<evidence type="ECO:0000256" key="20">
    <source>
        <dbReference type="ARBA" id="ARBA00042870"/>
    </source>
</evidence>
<feature type="transmembrane region" description="Helical" evidence="22">
    <location>
        <begin position="425"/>
        <end position="448"/>
    </location>
</feature>
<feature type="transmembrane region" description="Helical" evidence="22">
    <location>
        <begin position="155"/>
        <end position="175"/>
    </location>
</feature>
<proteinExistence type="inferred from homology"/>
<dbReference type="InterPro" id="IPR013057">
    <property type="entry name" value="AA_transpt_TM"/>
</dbReference>
<dbReference type="EMBL" id="CAWYQH010000024">
    <property type="protein sequence ID" value="CAK8675908.1"/>
    <property type="molecule type" value="Genomic_DNA"/>
</dbReference>
<feature type="transmembrane region" description="Helical" evidence="22">
    <location>
        <begin position="468"/>
        <end position="490"/>
    </location>
</feature>
<evidence type="ECO:0000256" key="13">
    <source>
        <dbReference type="ARBA" id="ARBA00023228"/>
    </source>
</evidence>
<dbReference type="Proteomes" id="UP001642483">
    <property type="component" value="Unassembled WGS sequence"/>
</dbReference>
<evidence type="ECO:0000256" key="17">
    <source>
        <dbReference type="ARBA" id="ARBA00036984"/>
    </source>
</evidence>
<evidence type="ECO:0000256" key="8">
    <source>
        <dbReference type="ARBA" id="ARBA00022989"/>
    </source>
</evidence>
<keyword evidence="13" id="KW-0458">Lysosome</keyword>
<keyword evidence="9" id="KW-0915">Sodium</keyword>
<evidence type="ECO:0000256" key="10">
    <source>
        <dbReference type="ARBA" id="ARBA00023136"/>
    </source>
</evidence>
<evidence type="ECO:0000256" key="15">
    <source>
        <dbReference type="ARBA" id="ARBA00036878"/>
    </source>
</evidence>
<name>A0ABP0F868_CLALP</name>
<comment type="catalytic activity">
    <reaction evidence="17">
        <text>L-tyrosine(in) = L-tyrosine(out)</text>
        <dbReference type="Rhea" id="RHEA:68572"/>
        <dbReference type="ChEBI" id="CHEBI:58315"/>
    </reaction>
</comment>
<comment type="similarity">
    <text evidence="18">Belongs to the amino acid/polyamine transporter 2 family. SLC38A9 subfamily.</text>
</comment>
<evidence type="ECO:0000256" key="14">
    <source>
        <dbReference type="ARBA" id="ARBA00036663"/>
    </source>
</evidence>
<evidence type="ECO:0000256" key="5">
    <source>
        <dbReference type="ARBA" id="ARBA00022723"/>
    </source>
</evidence>
<feature type="transmembrane region" description="Helical" evidence="22">
    <location>
        <begin position="535"/>
        <end position="557"/>
    </location>
</feature>
<evidence type="ECO:0000256" key="22">
    <source>
        <dbReference type="SAM" id="Phobius"/>
    </source>
</evidence>